<evidence type="ECO:0000256" key="1">
    <source>
        <dbReference type="ARBA" id="ARBA00022574"/>
    </source>
</evidence>
<dbReference type="GO" id="GO:0008104">
    <property type="term" value="P:intracellular protein localization"/>
    <property type="evidence" value="ECO:0007669"/>
    <property type="project" value="TreeGrafter"/>
</dbReference>
<dbReference type="SUPFAM" id="SSF50729">
    <property type="entry name" value="PH domain-like"/>
    <property type="match status" value="1"/>
</dbReference>
<dbReference type="Pfam" id="PF15787">
    <property type="entry name" value="DUF4704"/>
    <property type="match status" value="1"/>
</dbReference>
<organism evidence="5 6">
    <name type="scientific">Dipodomys ordii</name>
    <name type="common">Ord's kangaroo rat</name>
    <dbReference type="NCBI Taxonomy" id="10020"/>
    <lineage>
        <taxon>Eukaryota</taxon>
        <taxon>Metazoa</taxon>
        <taxon>Chordata</taxon>
        <taxon>Craniata</taxon>
        <taxon>Vertebrata</taxon>
        <taxon>Euteleostomi</taxon>
        <taxon>Mammalia</taxon>
        <taxon>Eutheria</taxon>
        <taxon>Euarchontoglires</taxon>
        <taxon>Glires</taxon>
        <taxon>Rodentia</taxon>
        <taxon>Castorimorpha</taxon>
        <taxon>Heteromyidae</taxon>
        <taxon>Dipodomyinae</taxon>
        <taxon>Dipodomys</taxon>
    </lineage>
</organism>
<keyword evidence="2" id="KW-0677">Repeat</keyword>
<reference evidence="6" key="1">
    <citation type="submission" date="2025-08" db="UniProtKB">
        <authorList>
            <consortium name="RefSeq"/>
        </authorList>
    </citation>
    <scope>IDENTIFICATION</scope>
    <source>
        <tissue evidence="6">Kidney</tissue>
    </source>
</reference>
<dbReference type="PANTHER" id="PTHR13743:SF115">
    <property type="entry name" value="NEUROBEACHIN-LIKE PROTEIN 1"/>
    <property type="match status" value="1"/>
</dbReference>
<dbReference type="SMART" id="SM00320">
    <property type="entry name" value="WD40"/>
    <property type="match status" value="2"/>
</dbReference>
<evidence type="ECO:0000259" key="4">
    <source>
        <dbReference type="PROSITE" id="PS51783"/>
    </source>
</evidence>
<dbReference type="InterPro" id="IPR013320">
    <property type="entry name" value="ConA-like_dom_sf"/>
</dbReference>
<protein>
    <submittedName>
        <fullName evidence="6">Neurobeachin-like protein 1</fullName>
    </submittedName>
</protein>
<dbReference type="Pfam" id="PF16057">
    <property type="entry name" value="DUF4800"/>
    <property type="match status" value="1"/>
</dbReference>
<evidence type="ECO:0000313" key="6">
    <source>
        <dbReference type="RefSeq" id="XP_012871297.1"/>
    </source>
</evidence>
<dbReference type="Pfam" id="PF14844">
    <property type="entry name" value="PH_BEACH"/>
    <property type="match status" value="1"/>
</dbReference>
<keyword evidence="1" id="KW-0853">WD repeat</keyword>
<dbReference type="PANTHER" id="PTHR13743">
    <property type="entry name" value="BEIGE/BEACH-RELATED"/>
    <property type="match status" value="1"/>
</dbReference>
<dbReference type="Pfam" id="PF02138">
    <property type="entry name" value="Beach"/>
    <property type="match status" value="1"/>
</dbReference>
<gene>
    <name evidence="6" type="primary">Nbeal1</name>
</gene>
<keyword evidence="5" id="KW-1185">Reference proteome</keyword>
<dbReference type="InterPro" id="IPR036322">
    <property type="entry name" value="WD40_repeat_dom_sf"/>
</dbReference>
<dbReference type="KEGG" id="dord:105985314"/>
<dbReference type="GO" id="GO:0016020">
    <property type="term" value="C:membrane"/>
    <property type="evidence" value="ECO:0007669"/>
    <property type="project" value="TreeGrafter"/>
</dbReference>
<dbReference type="Gene3D" id="2.130.10.10">
    <property type="entry name" value="YVTN repeat-like/Quinoprotein amine dehydrogenase"/>
    <property type="match status" value="1"/>
</dbReference>
<name>A0A1S3F652_DIPOR</name>
<dbReference type="STRING" id="10020.ENSDORP00000026322"/>
<dbReference type="InterPro" id="IPR036372">
    <property type="entry name" value="BEACH_dom_sf"/>
</dbReference>
<dbReference type="SMART" id="SM01026">
    <property type="entry name" value="Beach"/>
    <property type="match status" value="1"/>
</dbReference>
<dbReference type="SUPFAM" id="SSF50978">
    <property type="entry name" value="WD40 repeat-like"/>
    <property type="match status" value="1"/>
</dbReference>
<dbReference type="RefSeq" id="XP_012871297.1">
    <property type="nucleotide sequence ID" value="XM_013015843.1"/>
</dbReference>
<dbReference type="InterPro" id="IPR011993">
    <property type="entry name" value="PH-like_dom_sf"/>
</dbReference>
<dbReference type="GO" id="GO:0019901">
    <property type="term" value="F:protein kinase binding"/>
    <property type="evidence" value="ECO:0007669"/>
    <property type="project" value="TreeGrafter"/>
</dbReference>
<dbReference type="Proteomes" id="UP000081671">
    <property type="component" value="Unplaced"/>
</dbReference>
<dbReference type="SUPFAM" id="SSF48371">
    <property type="entry name" value="ARM repeat"/>
    <property type="match status" value="1"/>
</dbReference>
<dbReference type="InterPro" id="IPR046851">
    <property type="entry name" value="NBCH_WD40"/>
</dbReference>
<dbReference type="InParanoid" id="A0A1S3F652"/>
<dbReference type="GeneID" id="105985314"/>
<proteinExistence type="predicted"/>
<dbReference type="InterPro" id="IPR031570">
    <property type="entry name" value="NBEA/BDCP_DUF4704"/>
</dbReference>
<dbReference type="OrthoDB" id="26681at2759"/>
<feature type="domain" description="BEACH" evidence="3">
    <location>
        <begin position="1736"/>
        <end position="2028"/>
    </location>
</feature>
<dbReference type="InterPro" id="IPR001680">
    <property type="entry name" value="WD40_rpt"/>
</dbReference>
<dbReference type="InterPro" id="IPR023362">
    <property type="entry name" value="PH-BEACH_dom"/>
</dbReference>
<dbReference type="InterPro" id="IPR016024">
    <property type="entry name" value="ARM-type_fold"/>
</dbReference>
<dbReference type="CDD" id="cd06071">
    <property type="entry name" value="Beach"/>
    <property type="match status" value="1"/>
</dbReference>
<dbReference type="SUPFAM" id="SSF49899">
    <property type="entry name" value="Concanavalin A-like lectins/glucanases"/>
    <property type="match status" value="1"/>
</dbReference>
<dbReference type="FunCoup" id="A0A1S3F652">
    <property type="interactions" value="1216"/>
</dbReference>
<dbReference type="FunFam" id="1.10.1540.10:FF:000001">
    <property type="entry name" value="neurobeachin isoform X1"/>
    <property type="match status" value="1"/>
</dbReference>
<accession>A0A1S3F652</accession>
<dbReference type="Pfam" id="PF20426">
    <property type="entry name" value="NBCH_WD40"/>
    <property type="match status" value="1"/>
</dbReference>
<dbReference type="CDD" id="cd01201">
    <property type="entry name" value="PH_BEACH"/>
    <property type="match status" value="1"/>
</dbReference>
<evidence type="ECO:0000313" key="5">
    <source>
        <dbReference type="Proteomes" id="UP000081671"/>
    </source>
</evidence>
<dbReference type="InterPro" id="IPR050865">
    <property type="entry name" value="BEACH_Domain"/>
</dbReference>
<dbReference type="Gene3D" id="1.10.1540.10">
    <property type="entry name" value="BEACH domain"/>
    <property type="match status" value="1"/>
</dbReference>
<dbReference type="GO" id="GO:0005829">
    <property type="term" value="C:cytosol"/>
    <property type="evidence" value="ECO:0007669"/>
    <property type="project" value="TreeGrafter"/>
</dbReference>
<feature type="domain" description="BEACH-type PH" evidence="4">
    <location>
        <begin position="1628"/>
        <end position="1725"/>
    </location>
</feature>
<evidence type="ECO:0000259" key="3">
    <source>
        <dbReference type="PROSITE" id="PS50197"/>
    </source>
</evidence>
<dbReference type="PROSITE" id="PS50197">
    <property type="entry name" value="BEACH"/>
    <property type="match status" value="1"/>
</dbReference>
<dbReference type="Gene3D" id="2.30.29.30">
    <property type="entry name" value="Pleckstrin-homology domain (PH domain)/Phosphotyrosine-binding domain (PTB)"/>
    <property type="match status" value="1"/>
</dbReference>
<sequence length="2337" mass="266892">MASRERLFELWMLYCTKKDPDYLKLWLDNFVSSYEQFLDVDFEKLPTRVDDMPPGISLLPDNILQVLRMQLLQCVQKTADGLEEQQQALSILLVKFFIILCRNLSNVEEIGTCSYINHVITMTTLYIQQLKSKQKEKEMADQTSIEEFVIHALAFCESLYDPYRNWRHRISGRILSSVEKSRQKYKPASLTVEFVPFFYQCFQESEHLKESLKCCLLHLFGAIVAGGQKNALQAISPATMEVLMRILADCDSWEDSDPEEVGRKVELTLKCLTEVVHILLTSSSDQRQVETSTILENYFKFLNSDHSALPNKKRSRQWESRFIALQIKMLNTITAMLDCTDRPVLQAIFLNSNCFEHLIRLLQNCKVFQGQLDCLAVSTIQALTAVMNKSPAAKEVFKERIGYLHMFEVLKSLGQPSLELLKELMNMAVEGDHTSVGILGISNVHPLLLLIQWLPELESYDLQIFISDWLKRICCINRQSRTTCVNANMGIRIIETLESHSSLHRLCAENLIAIHGSLGSQSVSLEEVRRLLRLLRVDESACIHSYTIPVTRAILTMARKQSLESALQYFNLSHSMAGISVPPIQKWPGSAFSFSAWFCLDQDQLTLGIANKGGKRKQLYSFFTGSGMGFEAFITHSGMLVVAVCTKREYATVLLPDHSFCDSLWHNITIVHMPGKRPFGQSLVYIYDNGQQKVSAPLRFPAMNEPFISCCIGSAGQRTTTPPPSQIPDPPFSSPITPHRTSFGGILSSASWGGTIEKSKSVTKLISAGTQDSEWGCPTSLEGQLGSVIIFYEALQPPHVKALYLAGPNCLSPWKCQESDMADLPGNILLHYTAKACKNSICLDLSTNCLHGRLTGNKVVNWDIKDIINCIGGLNILFPLLEQISYFNEGQMAEGMNESTVPELIAPIEGECMILASTKASESRLEKNLVATFILIMKHFIQRHPINQDNLIQSHGVATLGALLQKVPGTLMDVNVLMAIQLLIEQVSVEKNMPLLQQMYHYLLFDFNIWNRGDFPFRIGHIQYLSTIIKDSRRVFRKKYGVQFLLDTLRIYYGCGCKYNELSPDDIRTIRTSLYGLIKYFLCKGGTHEEIQSIMGYIAATNEEEQLFGILDVVFGLLRTSPTRGQLFLLLFEPGNADILYALLLNQKYSDKLREIIFKVMEQMLKCKNVYERSKQRIRLREVGYSGLGLLLNESLINTTLIKNLTNQIINTDPVINFKDLLSVVYISHRTYINVRVVLCRKKMLEWAVTENREAKINLITAENAFRLTLIIQDFLYSEGLVNSNMWAEKLLEDIMLLFDCLSLWYSESPVWVKLSQIQIQLLLGFIEKGSLQVCAMASAKLNTLLQTKVIENQDEACYILGKLEHVLSQSIKEQTEMYSFLIPLVRTLVSKIYELLFMNLHLPSLPFTNGSSSFFEDFQDYCSSNEWQVYIEKYIVPYMKQYETHTFYDGHENMALYWKNCYESLMVNMHKRDREGGESKLKFQEFFVEPFNRKARQENLRYNNMLKQLNSQQLATLRCWKAVRLYITGERGPWAERKQTPIHWKLANVENYSRMRLKLMPNYNFKTHEEASALRDNFGVQQSQPSSDSLLLEAVKQVKVSDLEEDKLELLEEDLTAKVYIDDKEQDQKEKLVLTEDCELITIIDIIPGRLEITTQHIYFYDSSIEKEDGIGFDFKWPHSQVREIHLRRYNLRRSALEIFHVDQSNYFLNFKKEVRNKVYSRLLSLHSPNSYGTRSPQELFKASGLTQKWVNREISNFDYLIQINTMAGRTYNDLAQYPVFPWILQDYTSEELDLNNPAVFRDLSKPIGVVNDKNAKAMREKYENFEDPMGTVDKFHYGTHYSNSAGVMHYLIRVEPFTTLHIQLQSGRFDCADRQFHSIPATWQALMDNPYDVKELIPEFFYFPEFLENQNHFNLGRLQVSKELVNDVILPKWAKSAEDFICKHRKALESEYVSAHLHEWIDLIFGYKQRGPAAVEALNVFYYCTYEGAVDLDALTDEKERKALEGMINNFGQTPCQLLKEPHPPRLSAEEAIQKQTKTDTSTLNLFQHLPELKSFFIEGISDGIPLLKAIVPKNQSRSFMSQGSPELLVTVSMNYVIGTHGWLPYDRNISNYFTFIKDQTVTNPKTQRSMNGPFAPGLEITSKLFVVSHDAKLLFSAGHWDNSIQVMSLTRGKIISHNIRHMDIVTCLATDHCGIHLISGSRDTTCMIWQIINQGGTPVGLTSKPLQVLYGHTDEVLSVGISTELDMAVSGSRSSSLTLSVTPLAMRLPIHCVCVTKEYSHILVGLEDGKLIVVGVGKPAEMRSGQLSRKLWGSSKRLSQISAGETEYNTQDSK</sequence>
<dbReference type="InterPro" id="IPR015943">
    <property type="entry name" value="WD40/YVTN_repeat-like_dom_sf"/>
</dbReference>
<dbReference type="SUPFAM" id="SSF81837">
    <property type="entry name" value="BEACH domain"/>
    <property type="match status" value="1"/>
</dbReference>
<dbReference type="CTD" id="65065"/>
<dbReference type="PROSITE" id="PS51783">
    <property type="entry name" value="PH_BEACH"/>
    <property type="match status" value="1"/>
</dbReference>
<evidence type="ECO:0000256" key="2">
    <source>
        <dbReference type="ARBA" id="ARBA00022737"/>
    </source>
</evidence>
<dbReference type="InterPro" id="IPR000409">
    <property type="entry name" value="BEACH_dom"/>
</dbReference>